<name>A0A428MLD3_9BACT</name>
<reference evidence="1 2" key="1">
    <citation type="submission" date="2018-12" db="EMBL/GenBank/DDBJ databases">
        <title>Sequencing of bacterial isolates from soil warming experiment in Harvard Forest, Massachusetts, USA.</title>
        <authorList>
            <person name="Deangelis K."/>
        </authorList>
    </citation>
    <scope>NUCLEOTIDE SEQUENCE [LARGE SCALE GENOMIC DNA]</scope>
    <source>
        <strain evidence="1 2">EB153</strain>
    </source>
</reference>
<proteinExistence type="predicted"/>
<evidence type="ECO:0000313" key="1">
    <source>
        <dbReference type="EMBL" id="RSL17728.1"/>
    </source>
</evidence>
<protein>
    <submittedName>
        <fullName evidence="1">Uncharacterized protein</fullName>
    </submittedName>
</protein>
<gene>
    <name evidence="1" type="ORF">EDE15_3271</name>
</gene>
<sequence length="78" mass="8296">MRGFFATLRMTGKNNGNCNCNGKSRSLRDDNQKNNCNDNCNNCRSFDSLWIQVVGVGLVGDYLAGVGCGGGFGDVAVV</sequence>
<comment type="caution">
    <text evidence="1">The sequence shown here is derived from an EMBL/GenBank/DDBJ whole genome shotgun (WGS) entry which is preliminary data.</text>
</comment>
<accession>A0A428MLD3</accession>
<dbReference type="AlphaFoldDB" id="A0A428MLD3"/>
<evidence type="ECO:0000313" key="2">
    <source>
        <dbReference type="Proteomes" id="UP000269669"/>
    </source>
</evidence>
<organism evidence="1 2">
    <name type="scientific">Edaphobacter aggregans</name>
    <dbReference type="NCBI Taxonomy" id="570835"/>
    <lineage>
        <taxon>Bacteria</taxon>
        <taxon>Pseudomonadati</taxon>
        <taxon>Acidobacteriota</taxon>
        <taxon>Terriglobia</taxon>
        <taxon>Terriglobales</taxon>
        <taxon>Acidobacteriaceae</taxon>
        <taxon>Edaphobacter</taxon>
    </lineage>
</organism>
<dbReference type="Proteomes" id="UP000269669">
    <property type="component" value="Unassembled WGS sequence"/>
</dbReference>
<keyword evidence="2" id="KW-1185">Reference proteome</keyword>
<dbReference type="EMBL" id="RSDW01000001">
    <property type="protein sequence ID" value="RSL17728.1"/>
    <property type="molecule type" value="Genomic_DNA"/>
</dbReference>